<dbReference type="Gene3D" id="3.40.50.1820">
    <property type="entry name" value="alpha/beta hydrolase"/>
    <property type="match status" value="1"/>
</dbReference>
<dbReference type="AlphaFoldDB" id="A0A6N6NP52"/>
<accession>A0A6N6NP52</accession>
<dbReference type="PANTHER" id="PTHR48081">
    <property type="entry name" value="AB HYDROLASE SUPERFAMILY PROTEIN C4A8.06C"/>
    <property type="match status" value="1"/>
</dbReference>
<dbReference type="PROSITE" id="PS51318">
    <property type="entry name" value="TAT"/>
    <property type="match status" value="1"/>
</dbReference>
<evidence type="ECO:0000259" key="2">
    <source>
        <dbReference type="Pfam" id="PF20434"/>
    </source>
</evidence>
<dbReference type="GO" id="GO:0016787">
    <property type="term" value="F:hydrolase activity"/>
    <property type="evidence" value="ECO:0007669"/>
    <property type="project" value="UniProtKB-KW"/>
</dbReference>
<evidence type="ECO:0000256" key="1">
    <source>
        <dbReference type="ARBA" id="ARBA00022801"/>
    </source>
</evidence>
<dbReference type="PROSITE" id="PS51257">
    <property type="entry name" value="PROKAR_LIPOPROTEIN"/>
    <property type="match status" value="1"/>
</dbReference>
<keyword evidence="4" id="KW-1185">Reference proteome</keyword>
<protein>
    <submittedName>
        <fullName evidence="3">Alpha/beta hydrolase</fullName>
    </submittedName>
</protein>
<evidence type="ECO:0000313" key="4">
    <source>
        <dbReference type="Proteomes" id="UP000468668"/>
    </source>
</evidence>
<dbReference type="PANTHER" id="PTHR48081:SF13">
    <property type="entry name" value="ALPHA_BETA HYDROLASE"/>
    <property type="match status" value="1"/>
</dbReference>
<proteinExistence type="predicted"/>
<dbReference type="OrthoDB" id="9803828at2"/>
<dbReference type="SUPFAM" id="SSF53474">
    <property type="entry name" value="alpha/beta-Hydrolases"/>
    <property type="match status" value="1"/>
</dbReference>
<dbReference type="InterPro" id="IPR006311">
    <property type="entry name" value="TAT_signal"/>
</dbReference>
<evidence type="ECO:0000313" key="3">
    <source>
        <dbReference type="EMBL" id="KAB1641799.1"/>
    </source>
</evidence>
<dbReference type="InterPro" id="IPR049492">
    <property type="entry name" value="BD-FAE-like_dom"/>
</dbReference>
<dbReference type="GeneID" id="98657369"/>
<dbReference type="RefSeq" id="WP_158048966.1">
    <property type="nucleotide sequence ID" value="NZ_WAJR01000004.1"/>
</dbReference>
<name>A0A6N6NP52_9ACTN</name>
<feature type="domain" description="BD-FAE-like" evidence="2">
    <location>
        <begin position="97"/>
        <end position="317"/>
    </location>
</feature>
<dbReference type="Pfam" id="PF20434">
    <property type="entry name" value="BD-FAE"/>
    <property type="match status" value="1"/>
</dbReference>
<dbReference type="EMBL" id="WAJR01000004">
    <property type="protein sequence ID" value="KAB1641799.1"/>
    <property type="molecule type" value="Genomic_DNA"/>
</dbReference>
<sequence length="358" mass="37436">MDNSMTRRDLLKAGAFMGMAAVGASMIGCSTQTTTAAAAEPFNDTSKAASGTASASLTEATSDNVLNIEVTDLTINEIQGIVYKTVNAANATTNLKLDLLLPSAGEGETLPLVVFVNGGGFTSSNPQGNIVHRMAFAKAGYAVASVQHRVVPTVKFPEPLLDVKAAVRWLKANADTYKIDKNRVAAVGNSSGGYFATMLGVTGDIADFDKGDNTSEDSKVNAVIDLYGVSDLTLIGAGLQEEIEQGHHSPATTEAMLVNGTAFGNNKGASVFDTPDTAAPASPFTYIDGTDPAFLILHGDKDTLVSPVASMELYKRLVDAGVEADRYVIAGASHGGPLFNQPQVIDIMVSFLDEHLKN</sequence>
<keyword evidence="1 3" id="KW-0378">Hydrolase</keyword>
<organism evidence="3 4">
    <name type="scientific">Ellagibacter isourolithinifaciens</name>
    <dbReference type="NCBI Taxonomy" id="2137581"/>
    <lineage>
        <taxon>Bacteria</taxon>
        <taxon>Bacillati</taxon>
        <taxon>Actinomycetota</taxon>
        <taxon>Coriobacteriia</taxon>
        <taxon>Eggerthellales</taxon>
        <taxon>Eggerthellaceae</taxon>
        <taxon>Ellagibacter</taxon>
    </lineage>
</organism>
<gene>
    <name evidence="3" type="ORF">F8C90_02995</name>
</gene>
<dbReference type="Proteomes" id="UP000468668">
    <property type="component" value="Unassembled WGS sequence"/>
</dbReference>
<dbReference type="InterPro" id="IPR029058">
    <property type="entry name" value="AB_hydrolase_fold"/>
</dbReference>
<comment type="caution">
    <text evidence="3">The sequence shown here is derived from an EMBL/GenBank/DDBJ whole genome shotgun (WGS) entry which is preliminary data.</text>
</comment>
<reference evidence="3 4" key="1">
    <citation type="submission" date="2019-09" db="EMBL/GenBank/DDBJ databases">
        <title>Whole genome shotgun sequencing (WGS) of Ellagibacter isourolithinifaciens DSM 104140(T) and Adlercreutzia muris DSM 29508(T).</title>
        <authorList>
            <person name="Stoll D.A."/>
            <person name="Danylec N."/>
            <person name="Huch M."/>
        </authorList>
    </citation>
    <scope>NUCLEOTIDE SEQUENCE [LARGE SCALE GENOMIC DNA]</scope>
    <source>
        <strain evidence="3 4">DSM 104140</strain>
    </source>
</reference>
<dbReference type="InterPro" id="IPR050300">
    <property type="entry name" value="GDXG_lipolytic_enzyme"/>
</dbReference>